<sequence>MTVINPVVTSKGKLAVAVENKFVQGTVKGTSQRTEKPSPEPEDLEEDTLDTVVYGKTLRDIIPTLPLIFKFNRNLKPEEWKDMDQVLQLHQLLQDLFQWRMDNKRFNLASHWAELRASCQKIYLKEIPFKGLMEIARGWNPTRKFRLPEERETRIRENQATIQAIEEQLNQKGPTLIPSGSQGVDQTSSPVVSHHSGTRRSVAKSNHSSQSQVVSRRG</sequence>
<reference evidence="2" key="1">
    <citation type="submission" date="2021-03" db="EMBL/GenBank/DDBJ databases">
        <title>Draft genome sequence of rust myrtle Austropuccinia psidii MF-1, a brazilian biotype.</title>
        <authorList>
            <person name="Quecine M.C."/>
            <person name="Pachon D.M.R."/>
            <person name="Bonatelli M.L."/>
            <person name="Correr F.H."/>
            <person name="Franceschini L.M."/>
            <person name="Leite T.F."/>
            <person name="Margarido G.R.A."/>
            <person name="Almeida C.A."/>
            <person name="Ferrarezi J.A."/>
            <person name="Labate C.A."/>
        </authorList>
    </citation>
    <scope>NUCLEOTIDE SEQUENCE</scope>
    <source>
        <strain evidence="2">MF-1</strain>
    </source>
</reference>
<feature type="compositionally biased region" description="Polar residues" evidence="1">
    <location>
        <begin position="203"/>
        <end position="218"/>
    </location>
</feature>
<feature type="compositionally biased region" description="Polar residues" evidence="1">
    <location>
        <begin position="173"/>
        <end position="191"/>
    </location>
</feature>
<comment type="caution">
    <text evidence="2">The sequence shown here is derived from an EMBL/GenBank/DDBJ whole genome shotgun (WGS) entry which is preliminary data.</text>
</comment>
<gene>
    <name evidence="2" type="ORF">O181_026865</name>
</gene>
<feature type="region of interest" description="Disordered" evidence="1">
    <location>
        <begin position="173"/>
        <end position="218"/>
    </location>
</feature>
<dbReference type="AlphaFoldDB" id="A0A9Q3H2L8"/>
<dbReference type="EMBL" id="AVOT02009008">
    <property type="protein sequence ID" value="MBW0487150.1"/>
    <property type="molecule type" value="Genomic_DNA"/>
</dbReference>
<organism evidence="2 3">
    <name type="scientific">Austropuccinia psidii MF-1</name>
    <dbReference type="NCBI Taxonomy" id="1389203"/>
    <lineage>
        <taxon>Eukaryota</taxon>
        <taxon>Fungi</taxon>
        <taxon>Dikarya</taxon>
        <taxon>Basidiomycota</taxon>
        <taxon>Pucciniomycotina</taxon>
        <taxon>Pucciniomycetes</taxon>
        <taxon>Pucciniales</taxon>
        <taxon>Sphaerophragmiaceae</taxon>
        <taxon>Austropuccinia</taxon>
    </lineage>
</organism>
<dbReference type="Proteomes" id="UP000765509">
    <property type="component" value="Unassembled WGS sequence"/>
</dbReference>
<protein>
    <submittedName>
        <fullName evidence="2">Uncharacterized protein</fullName>
    </submittedName>
</protein>
<evidence type="ECO:0000313" key="2">
    <source>
        <dbReference type="EMBL" id="MBW0487150.1"/>
    </source>
</evidence>
<proteinExistence type="predicted"/>
<name>A0A9Q3H2L8_9BASI</name>
<evidence type="ECO:0000256" key="1">
    <source>
        <dbReference type="SAM" id="MobiDB-lite"/>
    </source>
</evidence>
<evidence type="ECO:0000313" key="3">
    <source>
        <dbReference type="Proteomes" id="UP000765509"/>
    </source>
</evidence>
<accession>A0A9Q3H2L8</accession>
<keyword evidence="3" id="KW-1185">Reference proteome</keyword>